<evidence type="ECO:0000256" key="2">
    <source>
        <dbReference type="SAM" id="SignalP"/>
    </source>
</evidence>
<keyword evidence="2" id="KW-0732">Signal</keyword>
<name>A0A6N9TQR8_DISTH</name>
<accession>A0A6N9TQR8</accession>
<gene>
    <name evidence="3" type="ORF">G3N55_11805</name>
</gene>
<keyword evidence="1" id="KW-1133">Transmembrane helix</keyword>
<sequence>MKRRSLSRILAAASAGALAAGLCAAAGPALRGAPIFPAPPVPSGLAAFALALGLLALGGAPLALALARDGTPGAAWAALPGWGLAAGTVAGLLLAGASTPWPPLFQGAIPGLAGALAFLAVLRPGRPAEPPPLQSGIAV</sequence>
<evidence type="ECO:0000313" key="3">
    <source>
        <dbReference type="EMBL" id="NDY43519.1"/>
    </source>
</evidence>
<dbReference type="EMBL" id="JAAGRR010000194">
    <property type="protein sequence ID" value="NDY43519.1"/>
    <property type="molecule type" value="Genomic_DNA"/>
</dbReference>
<feature type="non-terminal residue" evidence="3">
    <location>
        <position position="139"/>
    </location>
</feature>
<feature type="chain" id="PRO_5026740889" evidence="2">
    <location>
        <begin position="20"/>
        <end position="139"/>
    </location>
</feature>
<dbReference type="Proteomes" id="UP000469346">
    <property type="component" value="Unassembled WGS sequence"/>
</dbReference>
<protein>
    <submittedName>
        <fullName evidence="3">Uncharacterized protein</fullName>
    </submittedName>
</protein>
<dbReference type="AlphaFoldDB" id="A0A6N9TQR8"/>
<proteinExistence type="predicted"/>
<reference evidence="3 4" key="1">
    <citation type="submission" date="2020-02" db="EMBL/GenBank/DDBJ databases">
        <title>Comparative genomics of sulfur disproportionating microorganisms.</title>
        <authorList>
            <person name="Ward L.M."/>
            <person name="Bertran E."/>
            <person name="Johnston D.T."/>
        </authorList>
    </citation>
    <scope>NUCLEOTIDE SEQUENCE [LARGE SCALE GENOMIC DNA]</scope>
    <source>
        <strain evidence="3 4">DSM 100025</strain>
    </source>
</reference>
<evidence type="ECO:0000313" key="4">
    <source>
        <dbReference type="Proteomes" id="UP000469346"/>
    </source>
</evidence>
<comment type="caution">
    <text evidence="3">The sequence shown here is derived from an EMBL/GenBank/DDBJ whole genome shotgun (WGS) entry which is preliminary data.</text>
</comment>
<organism evidence="3 4">
    <name type="scientific">Dissulfurirhabdus thermomarina</name>
    <dbReference type="NCBI Taxonomy" id="1765737"/>
    <lineage>
        <taxon>Bacteria</taxon>
        <taxon>Deltaproteobacteria</taxon>
        <taxon>Dissulfurirhabdaceae</taxon>
        <taxon>Dissulfurirhabdus</taxon>
    </lineage>
</organism>
<feature type="transmembrane region" description="Helical" evidence="1">
    <location>
        <begin position="103"/>
        <end position="122"/>
    </location>
</feature>
<feature type="transmembrane region" description="Helical" evidence="1">
    <location>
        <begin position="74"/>
        <end position="97"/>
    </location>
</feature>
<feature type="transmembrane region" description="Helical" evidence="1">
    <location>
        <begin position="41"/>
        <end position="67"/>
    </location>
</feature>
<keyword evidence="4" id="KW-1185">Reference proteome</keyword>
<feature type="signal peptide" evidence="2">
    <location>
        <begin position="1"/>
        <end position="19"/>
    </location>
</feature>
<keyword evidence="1" id="KW-0472">Membrane</keyword>
<keyword evidence="1" id="KW-0812">Transmembrane</keyword>
<evidence type="ECO:0000256" key="1">
    <source>
        <dbReference type="SAM" id="Phobius"/>
    </source>
</evidence>